<dbReference type="Gene3D" id="1.10.260.40">
    <property type="entry name" value="lambda repressor-like DNA-binding domains"/>
    <property type="match status" value="1"/>
</dbReference>
<protein>
    <submittedName>
        <fullName evidence="5">Transcriptional regulator</fullName>
    </submittedName>
</protein>
<dbReference type="PANTHER" id="PTHR30146">
    <property type="entry name" value="LACI-RELATED TRANSCRIPTIONAL REPRESSOR"/>
    <property type="match status" value="1"/>
</dbReference>
<gene>
    <name evidence="5" type="ORF">NOCA2800005</name>
</gene>
<keyword evidence="3" id="KW-0804">Transcription</keyword>
<keyword evidence="1" id="KW-0805">Transcription regulation</keyword>
<dbReference type="InterPro" id="IPR028082">
    <property type="entry name" value="Peripla_BP_I"/>
</dbReference>
<dbReference type="CDD" id="cd06267">
    <property type="entry name" value="PBP1_LacI_sugar_binding-like"/>
    <property type="match status" value="1"/>
</dbReference>
<organism evidence="5">
    <name type="scientific">metagenome</name>
    <dbReference type="NCBI Taxonomy" id="256318"/>
    <lineage>
        <taxon>unclassified sequences</taxon>
        <taxon>metagenomes</taxon>
    </lineage>
</organism>
<evidence type="ECO:0000259" key="4">
    <source>
        <dbReference type="PROSITE" id="PS50932"/>
    </source>
</evidence>
<dbReference type="PANTHER" id="PTHR30146:SF155">
    <property type="entry name" value="ALANINE RACEMASE"/>
    <property type="match status" value="1"/>
</dbReference>
<evidence type="ECO:0000256" key="2">
    <source>
        <dbReference type="ARBA" id="ARBA00023125"/>
    </source>
</evidence>
<proteinExistence type="predicted"/>
<dbReference type="InterPro" id="IPR046335">
    <property type="entry name" value="LacI/GalR-like_sensor"/>
</dbReference>
<sequence length="349" mass="36683">MTKPTINDVARLAGVSKGAVSFAFNNRPGISTQTRERILAAAAELGWSPSRRARALSVSRSLAVGLVMARPPETLRADPFFPSFIAGVEGELSRHGYALLLQIVAEHESEHDSYRRLASEGRVDGVLLTDLHVDDDRPALLAELGLPAVIVGPNLGEAFWPAVGVDDGPGVTAAVEHLLALGHTRIAHVAGPGDLVHGKSRRAAWARTLEKAGLPEGDCIETDFSAEEGAKATRTLLDLAQAPTAIVFANDLMAIAGLAVAVGRGIDVPGRLSIIGYEDTELAAHMQPPLTTVSTDVIGWGRAAAGRLLALIQDRPRLLALIQDRPAGDLDLQAPRLVVRGSTASPAPG</sequence>
<name>A0A2P2CFJ2_9ZZZZ</name>
<evidence type="ECO:0000313" key="5">
    <source>
        <dbReference type="EMBL" id="CUR60766.1"/>
    </source>
</evidence>
<feature type="domain" description="HTH lacI-type" evidence="4">
    <location>
        <begin position="4"/>
        <end position="58"/>
    </location>
</feature>
<dbReference type="AlphaFoldDB" id="A0A2P2CFJ2"/>
<dbReference type="GO" id="GO:0003700">
    <property type="term" value="F:DNA-binding transcription factor activity"/>
    <property type="evidence" value="ECO:0007669"/>
    <property type="project" value="TreeGrafter"/>
</dbReference>
<dbReference type="Pfam" id="PF13377">
    <property type="entry name" value="Peripla_BP_3"/>
    <property type="match status" value="1"/>
</dbReference>
<reference evidence="5" key="1">
    <citation type="submission" date="2015-08" db="EMBL/GenBank/DDBJ databases">
        <authorList>
            <person name="Babu N.S."/>
            <person name="Beckwith C.J."/>
            <person name="Beseler K.G."/>
            <person name="Brison A."/>
            <person name="Carone J.V."/>
            <person name="Caskin T.P."/>
            <person name="Diamond M."/>
            <person name="Durham M.E."/>
            <person name="Foxe J.M."/>
            <person name="Go M."/>
            <person name="Henderson B.A."/>
            <person name="Jones I.B."/>
            <person name="McGettigan J.A."/>
            <person name="Micheletti S.J."/>
            <person name="Nasrallah M.E."/>
            <person name="Ortiz D."/>
            <person name="Piller C.R."/>
            <person name="Privatt S.R."/>
            <person name="Schneider S.L."/>
            <person name="Sharp S."/>
            <person name="Smith T.C."/>
            <person name="Stanton J.D."/>
            <person name="Ullery H.E."/>
            <person name="Wilson R.J."/>
            <person name="Serrano M.G."/>
            <person name="Buck G."/>
            <person name="Lee V."/>
            <person name="Wang Y."/>
            <person name="Carvalho R."/>
            <person name="Voegtly L."/>
            <person name="Shi R."/>
            <person name="Duckworth R."/>
            <person name="Johnson A."/>
            <person name="Loviza R."/>
            <person name="Walstead R."/>
            <person name="Shah Z."/>
            <person name="Kiflezghi M."/>
            <person name="Wade K."/>
            <person name="Ball S.L."/>
            <person name="Bradley K.W."/>
            <person name="Asai D.J."/>
            <person name="Bowman C.A."/>
            <person name="Russell D.A."/>
            <person name="Pope W.H."/>
            <person name="Jacobs-Sera D."/>
            <person name="Hendrix R.W."/>
            <person name="Hatfull G.F."/>
        </authorList>
    </citation>
    <scope>NUCLEOTIDE SEQUENCE</scope>
</reference>
<dbReference type="PROSITE" id="PS50932">
    <property type="entry name" value="HTH_LACI_2"/>
    <property type="match status" value="1"/>
</dbReference>
<dbReference type="CDD" id="cd01392">
    <property type="entry name" value="HTH_LacI"/>
    <property type="match status" value="1"/>
</dbReference>
<evidence type="ECO:0000256" key="3">
    <source>
        <dbReference type="ARBA" id="ARBA00023163"/>
    </source>
</evidence>
<dbReference type="EMBL" id="CZKA01000079">
    <property type="protein sequence ID" value="CUR60766.1"/>
    <property type="molecule type" value="Genomic_DNA"/>
</dbReference>
<accession>A0A2P2CFJ2</accession>
<dbReference type="Gene3D" id="3.40.50.2300">
    <property type="match status" value="2"/>
</dbReference>
<dbReference type="SMART" id="SM00354">
    <property type="entry name" value="HTH_LACI"/>
    <property type="match status" value="1"/>
</dbReference>
<evidence type="ECO:0000256" key="1">
    <source>
        <dbReference type="ARBA" id="ARBA00023015"/>
    </source>
</evidence>
<dbReference type="GO" id="GO:0000976">
    <property type="term" value="F:transcription cis-regulatory region binding"/>
    <property type="evidence" value="ECO:0007669"/>
    <property type="project" value="TreeGrafter"/>
</dbReference>
<dbReference type="InterPro" id="IPR000843">
    <property type="entry name" value="HTH_LacI"/>
</dbReference>
<dbReference type="SUPFAM" id="SSF47413">
    <property type="entry name" value="lambda repressor-like DNA-binding domains"/>
    <property type="match status" value="1"/>
</dbReference>
<dbReference type="InterPro" id="IPR010982">
    <property type="entry name" value="Lambda_DNA-bd_dom_sf"/>
</dbReference>
<dbReference type="SUPFAM" id="SSF53822">
    <property type="entry name" value="Periplasmic binding protein-like I"/>
    <property type="match status" value="1"/>
</dbReference>
<dbReference type="Pfam" id="PF00356">
    <property type="entry name" value="LacI"/>
    <property type="match status" value="1"/>
</dbReference>
<keyword evidence="2" id="KW-0238">DNA-binding</keyword>